<dbReference type="PANTHER" id="PTHR31025:SF9">
    <property type="entry name" value="SI:DKEY-286J15.1"/>
    <property type="match status" value="1"/>
</dbReference>
<protein>
    <submittedName>
        <fullName evidence="2">Uncharacterized protein</fullName>
    </submittedName>
</protein>
<evidence type="ECO:0000313" key="3">
    <source>
        <dbReference type="Proteomes" id="UP001497644"/>
    </source>
</evidence>
<dbReference type="PANTHER" id="PTHR31025">
    <property type="entry name" value="SI:CH211-196P9.1-RELATED"/>
    <property type="match status" value="1"/>
</dbReference>
<evidence type="ECO:0000256" key="1">
    <source>
        <dbReference type="SAM" id="MobiDB-lite"/>
    </source>
</evidence>
<proteinExistence type="predicted"/>
<feature type="region of interest" description="Disordered" evidence="1">
    <location>
        <begin position="70"/>
        <end position="95"/>
    </location>
</feature>
<dbReference type="AlphaFoldDB" id="A0AAV2P0G5"/>
<organism evidence="2 3">
    <name type="scientific">Lasius platythorax</name>
    <dbReference type="NCBI Taxonomy" id="488582"/>
    <lineage>
        <taxon>Eukaryota</taxon>
        <taxon>Metazoa</taxon>
        <taxon>Ecdysozoa</taxon>
        <taxon>Arthropoda</taxon>
        <taxon>Hexapoda</taxon>
        <taxon>Insecta</taxon>
        <taxon>Pterygota</taxon>
        <taxon>Neoptera</taxon>
        <taxon>Endopterygota</taxon>
        <taxon>Hymenoptera</taxon>
        <taxon>Apocrita</taxon>
        <taxon>Aculeata</taxon>
        <taxon>Formicoidea</taxon>
        <taxon>Formicidae</taxon>
        <taxon>Formicinae</taxon>
        <taxon>Lasius</taxon>
        <taxon>Lasius</taxon>
    </lineage>
</organism>
<dbReference type="Proteomes" id="UP001497644">
    <property type="component" value="Chromosome 6"/>
</dbReference>
<sequence length="324" mass="37836">MDDYSKELLKSWDLDILIKHFEENCIDKDSMANLTSDLIKELIPQVGLRIKFNKKWQEHFNKIEDVTTKQDESTNLNTTHNITYSSDEEISNERDNNENLVDKENCFVGSSVFRKLQRPSVKNILKLTAQGRAILKSYERHKILNRKCRSNIVDLILSEILNKIHGSLKNEDFDSLSKEIEELFPTETSSTCYVPPIAKKYSRNNKSITSRGKLVDKYRNKIRDYRKLTGCNLTECSSTSTSTPYNSELEDDSTIRESVLWLQNNLSPWQLVESHWKSTLAYRRNEIQSSQNKSIAEIFSQWPVLKHPTAYTLIDEDFRLQIRE</sequence>
<accession>A0AAV2P0G5</accession>
<gene>
    <name evidence="2" type="ORF">LPLAT_LOCUS10668</name>
</gene>
<evidence type="ECO:0000313" key="2">
    <source>
        <dbReference type="EMBL" id="CAL1685105.1"/>
    </source>
</evidence>
<keyword evidence="3" id="KW-1185">Reference proteome</keyword>
<feature type="compositionally biased region" description="Polar residues" evidence="1">
    <location>
        <begin position="73"/>
        <end position="85"/>
    </location>
</feature>
<name>A0AAV2P0G5_9HYME</name>
<dbReference type="EMBL" id="OZ034829">
    <property type="protein sequence ID" value="CAL1685105.1"/>
    <property type="molecule type" value="Genomic_DNA"/>
</dbReference>
<reference evidence="2" key="1">
    <citation type="submission" date="2024-04" db="EMBL/GenBank/DDBJ databases">
        <authorList>
            <consortium name="Molecular Ecology Group"/>
        </authorList>
    </citation>
    <scope>NUCLEOTIDE SEQUENCE</scope>
</reference>